<dbReference type="InterPro" id="IPR041561">
    <property type="entry name" value="PglD_N"/>
</dbReference>
<dbReference type="NCBIfam" id="TIGR03570">
    <property type="entry name" value="NeuD_NnaD"/>
    <property type="match status" value="1"/>
</dbReference>
<reference evidence="4 5" key="1">
    <citation type="submission" date="2019-06" db="EMBL/GenBank/DDBJ databases">
        <title>Sequencing the genomes of 1000 actinobacteria strains.</title>
        <authorList>
            <person name="Klenk H.-P."/>
        </authorList>
    </citation>
    <scope>NUCLEOTIDE SEQUENCE [LARGE SCALE GENOMIC DNA]</scope>
    <source>
        <strain evidence="4 5">DSM 105492</strain>
    </source>
</reference>
<feature type="active site" description="Proton acceptor" evidence="1">
    <location>
        <position position="138"/>
    </location>
</feature>
<dbReference type="PANTHER" id="PTHR43300:SF7">
    <property type="entry name" value="UDP-N-ACETYLBACILLOSAMINE N-ACETYLTRANSFERASE"/>
    <property type="match status" value="1"/>
</dbReference>
<evidence type="ECO:0000313" key="5">
    <source>
        <dbReference type="Proteomes" id="UP000320235"/>
    </source>
</evidence>
<dbReference type="Gene3D" id="3.40.50.20">
    <property type="match status" value="1"/>
</dbReference>
<dbReference type="InterPro" id="IPR020019">
    <property type="entry name" value="AcTrfase_PglD-like"/>
</dbReference>
<keyword evidence="4" id="KW-0012">Acyltransferase</keyword>
<proteinExistence type="predicted"/>
<dbReference type="InterPro" id="IPR050179">
    <property type="entry name" value="Trans_hexapeptide_repeat"/>
</dbReference>
<feature type="site" description="Increases basicity of active site His" evidence="1">
    <location>
        <position position="139"/>
    </location>
</feature>
<dbReference type="GO" id="GO:0016746">
    <property type="term" value="F:acyltransferase activity"/>
    <property type="evidence" value="ECO:0007669"/>
    <property type="project" value="UniProtKB-KW"/>
</dbReference>
<feature type="domain" description="PglD N-terminal" evidence="3">
    <location>
        <begin position="3"/>
        <end position="80"/>
    </location>
</feature>
<sequence>MTRLVIAGAGGHGREILTWVRSSPRFLGEHGIQHIAFINDVEPAKPLGAPLTGTIRDFIPNAEDLFICAIGDPVDRASVALSLEARGARFVSFIHDDALIGPTVTHLRGLVVFPRVTVSTDVRIGAHVHINVASSVSHDVTIGDFATLSPGCTVTGGATIEEYTFLGAGATVIPGRRVGPGATVGAQAAVVTDIAAGLVVVGVPARPLRETAARTPCAQSDRGAGL</sequence>
<dbReference type="InterPro" id="IPR011004">
    <property type="entry name" value="Trimer_LpxA-like_sf"/>
</dbReference>
<organism evidence="4 5">
    <name type="scientific">Microbacterium kyungheense</name>
    <dbReference type="NCBI Taxonomy" id="1263636"/>
    <lineage>
        <taxon>Bacteria</taxon>
        <taxon>Bacillati</taxon>
        <taxon>Actinomycetota</taxon>
        <taxon>Actinomycetes</taxon>
        <taxon>Micrococcales</taxon>
        <taxon>Microbacteriaceae</taxon>
        <taxon>Microbacterium</taxon>
    </lineage>
</organism>
<evidence type="ECO:0000256" key="2">
    <source>
        <dbReference type="PIRSR" id="PIRSR620019-2"/>
    </source>
</evidence>
<evidence type="ECO:0000256" key="1">
    <source>
        <dbReference type="PIRSR" id="PIRSR620019-1"/>
    </source>
</evidence>
<dbReference type="EMBL" id="VFPE01000001">
    <property type="protein sequence ID" value="TQM34093.1"/>
    <property type="molecule type" value="Genomic_DNA"/>
</dbReference>
<accession>A0A543FJN6</accession>
<dbReference type="RefSeq" id="WP_185842892.1">
    <property type="nucleotide sequence ID" value="NZ_BAABLH010000001.1"/>
</dbReference>
<evidence type="ECO:0000313" key="4">
    <source>
        <dbReference type="EMBL" id="TQM34093.1"/>
    </source>
</evidence>
<keyword evidence="4" id="KW-0808">Transferase</keyword>
<name>A0A543FJN6_9MICO</name>
<dbReference type="Gene3D" id="2.160.10.10">
    <property type="entry name" value="Hexapeptide repeat proteins"/>
    <property type="match status" value="1"/>
</dbReference>
<dbReference type="SUPFAM" id="SSF51161">
    <property type="entry name" value="Trimeric LpxA-like enzymes"/>
    <property type="match status" value="1"/>
</dbReference>
<gene>
    <name evidence="4" type="ORF">FB391_0380</name>
</gene>
<dbReference type="Proteomes" id="UP000320235">
    <property type="component" value="Unassembled WGS sequence"/>
</dbReference>
<dbReference type="PANTHER" id="PTHR43300">
    <property type="entry name" value="ACETYLTRANSFERASE"/>
    <property type="match status" value="1"/>
</dbReference>
<comment type="caution">
    <text evidence="4">The sequence shown here is derived from an EMBL/GenBank/DDBJ whole genome shotgun (WGS) entry which is preliminary data.</text>
</comment>
<protein>
    <submittedName>
        <fullName evidence="4">Sugar O-acyltransferase (Sialic acid O-acetyltransferase NeuD family)</fullName>
    </submittedName>
</protein>
<keyword evidence="5" id="KW-1185">Reference proteome</keyword>
<feature type="binding site" evidence="2">
    <location>
        <position position="71"/>
    </location>
    <ligand>
        <name>substrate</name>
    </ligand>
</feature>
<evidence type="ECO:0000259" key="3">
    <source>
        <dbReference type="Pfam" id="PF17836"/>
    </source>
</evidence>
<dbReference type="Pfam" id="PF17836">
    <property type="entry name" value="PglD_N"/>
    <property type="match status" value="1"/>
</dbReference>
<dbReference type="CDD" id="cd03360">
    <property type="entry name" value="LbH_AT_putative"/>
    <property type="match status" value="1"/>
</dbReference>
<dbReference type="AlphaFoldDB" id="A0A543FJN6"/>